<dbReference type="AlphaFoldDB" id="A0A383D1E4"/>
<name>A0A383D1E4_9ZZZZ</name>
<sequence length="82" mass="9597">MIEYYPTEEGFIVSVDMGSMEYNFMVMDPDKSVIKYAYHRDPEITKAWKREGSGDNVEIKITSQESIWNYFNEIIAKDSSLN</sequence>
<evidence type="ECO:0000313" key="1">
    <source>
        <dbReference type="EMBL" id="SVE38099.1"/>
    </source>
</evidence>
<proteinExistence type="predicted"/>
<accession>A0A383D1E4</accession>
<gene>
    <name evidence="1" type="ORF">METZ01_LOCUS490953</name>
</gene>
<reference evidence="1" key="1">
    <citation type="submission" date="2018-05" db="EMBL/GenBank/DDBJ databases">
        <authorList>
            <person name="Lanie J.A."/>
            <person name="Ng W.-L."/>
            <person name="Kazmierczak K.M."/>
            <person name="Andrzejewski T.M."/>
            <person name="Davidsen T.M."/>
            <person name="Wayne K.J."/>
            <person name="Tettelin H."/>
            <person name="Glass J.I."/>
            <person name="Rusch D."/>
            <person name="Podicherti R."/>
            <person name="Tsui H.-C.T."/>
            <person name="Winkler M.E."/>
        </authorList>
    </citation>
    <scope>NUCLEOTIDE SEQUENCE</scope>
</reference>
<protein>
    <submittedName>
        <fullName evidence="1">Uncharacterized protein</fullName>
    </submittedName>
</protein>
<organism evidence="1">
    <name type="scientific">marine metagenome</name>
    <dbReference type="NCBI Taxonomy" id="408172"/>
    <lineage>
        <taxon>unclassified sequences</taxon>
        <taxon>metagenomes</taxon>
        <taxon>ecological metagenomes</taxon>
    </lineage>
</organism>
<dbReference type="EMBL" id="UINC01213362">
    <property type="protein sequence ID" value="SVE38099.1"/>
    <property type="molecule type" value="Genomic_DNA"/>
</dbReference>